<keyword evidence="2" id="KW-1277">Toxin-antitoxin system</keyword>
<sequence length="96" mass="10902">MKTNKRSDRIDLRIDPKAKEALQAAALLKHKTVSEFILENALSAANEVLADRRYFVLNAEQWEAFQAALDAPPRALPRLERLMKEPGFFDVHAAEN</sequence>
<dbReference type="GO" id="GO:0006355">
    <property type="term" value="P:regulation of DNA-templated transcription"/>
    <property type="evidence" value="ECO:0007669"/>
    <property type="project" value="InterPro"/>
</dbReference>
<dbReference type="PANTHER" id="PTHR35401">
    <property type="entry name" value="COPG FAMILY HELIX-TURN-HELIX PROTEIN-RELATED-RELATED"/>
    <property type="match status" value="1"/>
</dbReference>
<dbReference type="PANTHER" id="PTHR35401:SF1">
    <property type="entry name" value="CYTOPLASMIC PROTEIN"/>
    <property type="match status" value="1"/>
</dbReference>
<dbReference type="SUPFAM" id="SSF47598">
    <property type="entry name" value="Ribbon-helix-helix"/>
    <property type="match status" value="1"/>
</dbReference>
<organism evidence="7 8">
    <name type="scientific">Methylomicrobium album BG8</name>
    <dbReference type="NCBI Taxonomy" id="686340"/>
    <lineage>
        <taxon>Bacteria</taxon>
        <taxon>Pseudomonadati</taxon>
        <taxon>Pseudomonadota</taxon>
        <taxon>Gammaproteobacteria</taxon>
        <taxon>Methylococcales</taxon>
        <taxon>Methylococcaceae</taxon>
        <taxon>Methylomicrobium</taxon>
    </lineage>
</organism>
<dbReference type="eggNOG" id="COG4453">
    <property type="taxonomic scope" value="Bacteria"/>
</dbReference>
<dbReference type="AlphaFoldDB" id="H8GGW4"/>
<evidence type="ECO:0008006" key="9">
    <source>
        <dbReference type="Google" id="ProtNLM"/>
    </source>
</evidence>
<evidence type="ECO:0000313" key="8">
    <source>
        <dbReference type="Proteomes" id="UP000005090"/>
    </source>
</evidence>
<gene>
    <name evidence="7" type="ORF">Metal_2345</name>
</gene>
<evidence type="ECO:0000256" key="3">
    <source>
        <dbReference type="ARBA" id="ARBA00023015"/>
    </source>
</evidence>
<evidence type="ECO:0000313" key="7">
    <source>
        <dbReference type="EMBL" id="EIC30077.1"/>
    </source>
</evidence>
<evidence type="ECO:0000256" key="5">
    <source>
        <dbReference type="ARBA" id="ARBA00023163"/>
    </source>
</evidence>
<dbReference type="HOGENOM" id="CLU_152494_1_2_6"/>
<proteinExistence type="inferred from homology"/>
<evidence type="ECO:0000256" key="2">
    <source>
        <dbReference type="ARBA" id="ARBA00022649"/>
    </source>
</evidence>
<name>H8GGW4_METAL</name>
<dbReference type="Gene3D" id="1.20.5.780">
    <property type="entry name" value="Single helix bin"/>
    <property type="match status" value="1"/>
</dbReference>
<keyword evidence="4" id="KW-0238">DNA-binding</keyword>
<dbReference type="EMBL" id="CM001475">
    <property type="protein sequence ID" value="EIC30077.1"/>
    <property type="molecule type" value="Genomic_DNA"/>
</dbReference>
<keyword evidence="3" id="KW-0805">Transcription regulation</keyword>
<dbReference type="Proteomes" id="UP000005090">
    <property type="component" value="Chromosome"/>
</dbReference>
<dbReference type="GO" id="GO:0003677">
    <property type="term" value="F:DNA binding"/>
    <property type="evidence" value="ECO:0007669"/>
    <property type="project" value="UniProtKB-KW"/>
</dbReference>
<comment type="similarity">
    <text evidence="6">Belongs to the TacA antitoxin family.</text>
</comment>
<reference evidence="7 8" key="1">
    <citation type="journal article" date="2013" name="Genome Announc.">
        <title>Genome Sequence of the Obligate Gammaproteobacterial Methanotroph Methylomicrobium album Strain BG8.</title>
        <authorList>
            <person name="Kits K.D."/>
            <person name="Kalyuzhnaya M.G."/>
            <person name="Klotz M.G."/>
            <person name="Jetten M.S."/>
            <person name="Op den Camp H.J."/>
            <person name="Vuilleumier S."/>
            <person name="Bringel F."/>
            <person name="Dispirito A.A."/>
            <person name="Murrell J.C."/>
            <person name="Bruce D."/>
            <person name="Cheng J.F."/>
            <person name="Copeland A."/>
            <person name="Goodwin L."/>
            <person name="Hauser L."/>
            <person name="Lajus A."/>
            <person name="Land M.L."/>
            <person name="Lapidus A."/>
            <person name="Lucas S."/>
            <person name="Medigue C."/>
            <person name="Pitluck S."/>
            <person name="Woyke T."/>
            <person name="Zeytun A."/>
            <person name="Stein L.Y."/>
        </authorList>
    </citation>
    <scope>NUCLEOTIDE SEQUENCE [LARGE SCALE GENOMIC DNA]</scope>
    <source>
        <strain evidence="7 8">BG8</strain>
    </source>
</reference>
<dbReference type="Pfam" id="PF08681">
    <property type="entry name" value="TacA1"/>
    <property type="match status" value="1"/>
</dbReference>
<accession>H8GGW4</accession>
<evidence type="ECO:0000256" key="1">
    <source>
        <dbReference type="ARBA" id="ARBA00022491"/>
    </source>
</evidence>
<dbReference type="InterPro" id="IPR010985">
    <property type="entry name" value="Ribbon_hlx_hlx"/>
</dbReference>
<dbReference type="InterPro" id="IPR014795">
    <property type="entry name" value="TacA_1-like"/>
</dbReference>
<evidence type="ECO:0000256" key="4">
    <source>
        <dbReference type="ARBA" id="ARBA00023125"/>
    </source>
</evidence>
<keyword evidence="1" id="KW-0678">Repressor</keyword>
<keyword evidence="5" id="KW-0804">Transcription</keyword>
<evidence type="ECO:0000256" key="6">
    <source>
        <dbReference type="ARBA" id="ARBA00049988"/>
    </source>
</evidence>
<dbReference type="STRING" id="686340.Metal_2345"/>
<keyword evidence="8" id="KW-1185">Reference proteome</keyword>
<dbReference type="RefSeq" id="WP_005372452.1">
    <property type="nucleotide sequence ID" value="NZ_CM001475.1"/>
</dbReference>
<protein>
    <recommendedName>
        <fullName evidence="9">DUF1778 domain-containing protein</fullName>
    </recommendedName>
</protein>